<proteinExistence type="predicted"/>
<evidence type="ECO:0000313" key="2">
    <source>
        <dbReference type="Proteomes" id="UP000525389"/>
    </source>
</evidence>
<reference evidence="1 2" key="1">
    <citation type="submission" date="2020-08" db="EMBL/GenBank/DDBJ databases">
        <title>Genomic Encyclopedia of Type Strains, Phase IV (KMG-IV): sequencing the most valuable type-strain genomes for metagenomic binning, comparative biology and taxonomic classification.</title>
        <authorList>
            <person name="Goeker M."/>
        </authorList>
    </citation>
    <scope>NUCLEOTIDE SEQUENCE [LARGE SCALE GENOMIC DNA]</scope>
    <source>
        <strain evidence="1 2">DSM 101791</strain>
    </source>
</reference>
<evidence type="ECO:0008006" key="3">
    <source>
        <dbReference type="Google" id="ProtNLM"/>
    </source>
</evidence>
<dbReference type="AlphaFoldDB" id="A0A7W8GI13"/>
<gene>
    <name evidence="1" type="ORF">HNQ09_002988</name>
</gene>
<dbReference type="Pfam" id="PF11213">
    <property type="entry name" value="DUF3006"/>
    <property type="match status" value="1"/>
</dbReference>
<accession>A0A7W8GI13</accession>
<sequence>MSREEQVAPDILASTLVVDAVEGGLARVEREDGHLEDWPLASLPRGVCEGDVIRLRVEGGDLEMEIDHELTRTRRRQAQAQLDALNSGGTAQEIDL</sequence>
<protein>
    <recommendedName>
        <fullName evidence="3">DUF3006 domain-containing protein</fullName>
    </recommendedName>
</protein>
<dbReference type="InterPro" id="IPR021377">
    <property type="entry name" value="DUF3006"/>
</dbReference>
<keyword evidence="2" id="KW-1185">Reference proteome</keyword>
<organism evidence="1 2">
    <name type="scientific">Deinococcus budaensis</name>
    <dbReference type="NCBI Taxonomy" id="1665626"/>
    <lineage>
        <taxon>Bacteria</taxon>
        <taxon>Thermotogati</taxon>
        <taxon>Deinococcota</taxon>
        <taxon>Deinococci</taxon>
        <taxon>Deinococcales</taxon>
        <taxon>Deinococcaceae</taxon>
        <taxon>Deinococcus</taxon>
    </lineage>
</organism>
<comment type="caution">
    <text evidence="1">The sequence shown here is derived from an EMBL/GenBank/DDBJ whole genome shotgun (WGS) entry which is preliminary data.</text>
</comment>
<evidence type="ECO:0000313" key="1">
    <source>
        <dbReference type="EMBL" id="MBB5235531.1"/>
    </source>
</evidence>
<dbReference type="RefSeq" id="WP_184030822.1">
    <property type="nucleotide sequence ID" value="NZ_JACHFN010000013.1"/>
</dbReference>
<dbReference type="Proteomes" id="UP000525389">
    <property type="component" value="Unassembled WGS sequence"/>
</dbReference>
<name>A0A7W8GI13_9DEIO</name>
<dbReference type="EMBL" id="JACHFN010000013">
    <property type="protein sequence ID" value="MBB5235531.1"/>
    <property type="molecule type" value="Genomic_DNA"/>
</dbReference>